<dbReference type="Proteomes" id="UP001235939">
    <property type="component" value="Chromosome 07"/>
</dbReference>
<gene>
    <name evidence="8" type="ORF">LAZ67_7001198</name>
</gene>
<evidence type="ECO:0000256" key="2">
    <source>
        <dbReference type="ARBA" id="ARBA00022827"/>
    </source>
</evidence>
<dbReference type="Gene3D" id="3.30.420.10">
    <property type="entry name" value="Ribonuclease H-like superfamily/Ribonuclease H"/>
    <property type="match status" value="1"/>
</dbReference>
<keyword evidence="1 4" id="KW-0285">Flavoprotein</keyword>
<dbReference type="InterPro" id="IPR036188">
    <property type="entry name" value="FAD/NAD-bd_sf"/>
</dbReference>
<dbReference type="CDD" id="cd01647">
    <property type="entry name" value="RT_LTR"/>
    <property type="match status" value="1"/>
</dbReference>
<sequence length="2120" mass="242323">MPPIVIKSTIGPTGEKLCIIEASLITKILDKCGIEYKFEETVQSKKRTRGSPSDDSRSPTRSERNLKTPRMDIDEQSPATGVSQQMNAAHPPQDDEENNDNDGPWTTVTNVKKPRIPPVLQKILQEEKPLKVVLKGVSTAFKKEDVVTELVSMGFTEGFGHGQLNCFLKPKCVKCAEEHHSKDCPRKSKQLPPECANCGEAHTANYRGCPNFPKPQQQQLRPPRQNSPNTIPQASSTKTEEAIVEKQKASYAETAKKKTTHSDTRELEKQSLTTHHDYHGLYHVYYGQAKKKKNFILGLMKNFVKAMDRNANGFAYLKQKCSTINDAKIKEGIFVEPQIRDLLQDGNFQNSLNEFEAAVWNSFRKVFKNFLGSVKVENYRDIVNDLLLSYKALGCNMSLKIHFLHSHLDLFPENLGAVSDEHGERFHQDISSMEKRYQGKWSLGMLADYCWTLKRDVPQANGPSQRRHARTNRTSHRDHHRPHRQLLRHEDLLPSAQTSKQDPSKKSGIAPPTSTDDVPWQPPKKMITKPHRSPLHRTHQRHHPSADKSIELKQINSTLSRMEGIKPPAEFVPYSNEKKWETWRESFEIFAIAVNLESMPLVRQRAILKHIAGEKTVMIYKTFHISENDTYPNVKEMLDMLTNHFKPFKNTIQRRNAFFTCVQKEKQGIMEFVTELKHLAQECEFENLTESLIRDRLIIGILDREVKRKLLEDPQLTLPRAISIAVISESTCSQVASLNEQKMIEKIEKRNWVKDTIRMENAEAGPSGINPRRERIIEPCKWCGQRHKYGKCPAYGKKCNACGKTNHFSVVCRTKRIRNLLAESEAEESCDEINLNEVAVKTVRSDKWSAVIIINGKKTTVHLDTGAQINVLPHKVINQWPSRPEIRPTSLKAFAYGNTELPIPMVEAQTLITGDTCEKLEILRRINHINTDEMKLCSETQKILEQYHEVFQGVGLINSECKIYTKPEYSPVQVPPRRIPTSLGAEVQSELEKMVKQGIVTKIYHETEWSHPMTPAPAELLHEIPKAKYYTVLDVKSAYWHIPVAKECRDLLVMTTPFGKFRYNRLPFGLKISAQIFVEKMTNIFRDSFQNITYVDDLLIYADTIQEHNKKLKGILEKAKEKNIKFDLTKAQICLTKVRFLGHVISQNGIDPEPNKIDKLITFKRPEDKKSLQRIMGLYNYLGKFIPNLAASTSNIRGILRKNVVWHWGPKQDGEFDHIKECVRNAPSLAHFDKSKMLILQCDASKDAMGAALLQEDRPLAFASASFSDSQKQYSQIEKELLSVYYGCKKFEYLLSGHTFVVQTDHQPLLPLVKKPLSDISPRLQRLVMKLIAFDFKLQYKPGKYLIVADTLSRDTHPMDELPTPFLEDKRMVKMVRVNISDEKLVAMQKDTREDPALVKVIDYVIEGWPICKKDVDEDAKIFFDFRHRLYLWNDLLCIGSAIVIPKTQRNAMLNLLHQSHQGISAIQGLARESLFWPRMSIDIAEKVKNCEICQKHQKSKIRQPLKPFPVPDYPWQTVSLDIFYIQKKPHLLVVDRYSGYPEVFTLDPPTAINVKNKLRETFARFGIPETMMSDNGPPFRSEIMTDFCIRWGIKQLFSSPHLHRSNGLAERNIQTIKNQLIKCRDEGSDPYLAILAYRNTPKNDLPSPAQLCLSRSLRCQIPRITPLYRPYQTNWRSIENAKRKRQSSMKEQYDRNSKSYPKVNVGEDAWCQIHPRETWTPVKISAQADSPQSFEVVTPSGNRLIRNQQFIRPRDGGYEKSQLSSEPITASPEAQHPQCYSPTMGESSTAPIQRSSEETNIDQREGATTSAGIAPEPSGRPRFSRLAAMGPTRRVCIVGFGYGGIACVKECLKEGLEPCCFEIQDGMCGLWRYKEENIEGCGSVMNCTRALVSKELSSCSDVLLSDNLPIYLHHSQVYKEIADYVNKMGLNKYVKFQHRVESVRKADDYQETGRWKVTVKDLQSDKVTEDIFDAVMICTGHHAYPNEPKFPEQEKFQGRVIHSLGYKTNAGYEGKRVVVVGGGNSAIDSAVDVSHVAKTVKPDMEDKSSWEIWSEKNDEAFGIIITTLTNEQAGMFIGERNAKKVWDSLRKTYTGNLEDKIIDIGLELKNIRMKDIMKL</sequence>
<dbReference type="Pfam" id="PF17921">
    <property type="entry name" value="Integrase_H2C2"/>
    <property type="match status" value="1"/>
</dbReference>
<dbReference type="CDD" id="cd09274">
    <property type="entry name" value="RNase_HI_RT_Ty3"/>
    <property type="match status" value="1"/>
</dbReference>
<evidence type="ECO:0000256" key="4">
    <source>
        <dbReference type="RuleBase" id="RU361177"/>
    </source>
</evidence>
<dbReference type="InterPro" id="IPR020946">
    <property type="entry name" value="Flavin_mOase-like"/>
</dbReference>
<dbReference type="InterPro" id="IPR041588">
    <property type="entry name" value="Integrase_H2C2"/>
</dbReference>
<evidence type="ECO:0000256" key="3">
    <source>
        <dbReference type="ARBA" id="ARBA00023002"/>
    </source>
</evidence>
<feature type="region of interest" description="Disordered" evidence="5">
    <location>
        <begin position="209"/>
        <end position="271"/>
    </location>
</feature>
<comment type="similarity">
    <text evidence="4">Belongs to the FMO family.</text>
</comment>
<feature type="compositionally biased region" description="Polar residues" evidence="5">
    <location>
        <begin position="1731"/>
        <end position="1751"/>
    </location>
</feature>
<dbReference type="Gene3D" id="1.10.340.70">
    <property type="match status" value="1"/>
</dbReference>
<feature type="region of interest" description="Disordered" evidence="5">
    <location>
        <begin position="42"/>
        <end position="111"/>
    </location>
</feature>
<name>A0ABY6KMH4_9ARAC</name>
<feature type="compositionally biased region" description="Basic and acidic residues" evidence="5">
    <location>
        <begin position="52"/>
        <end position="73"/>
    </location>
</feature>
<feature type="domain" description="Reverse transcriptase" evidence="6">
    <location>
        <begin position="945"/>
        <end position="1145"/>
    </location>
</feature>
<evidence type="ECO:0000259" key="7">
    <source>
        <dbReference type="PROSITE" id="PS50994"/>
    </source>
</evidence>
<keyword evidence="4" id="KW-0503">Monooxygenase</keyword>
<feature type="region of interest" description="Disordered" evidence="5">
    <location>
        <begin position="457"/>
        <end position="550"/>
    </location>
</feature>
<dbReference type="Pfam" id="PF00743">
    <property type="entry name" value="FMO-like"/>
    <property type="match status" value="1"/>
</dbReference>
<accession>A0ABY6KMH4</accession>
<dbReference type="InterPro" id="IPR041577">
    <property type="entry name" value="RT_RNaseH_2"/>
</dbReference>
<evidence type="ECO:0000256" key="1">
    <source>
        <dbReference type="ARBA" id="ARBA00022630"/>
    </source>
</evidence>
<dbReference type="InterPro" id="IPR000477">
    <property type="entry name" value="RT_dom"/>
</dbReference>
<dbReference type="EC" id="1.-.-.-" evidence="4"/>
<dbReference type="SUPFAM" id="SSF51905">
    <property type="entry name" value="FAD/NAD(P)-binding domain"/>
    <property type="match status" value="1"/>
</dbReference>
<feature type="compositionally biased region" description="Polar residues" evidence="5">
    <location>
        <begin position="77"/>
        <end position="87"/>
    </location>
</feature>
<dbReference type="SUPFAM" id="SSF56672">
    <property type="entry name" value="DNA/RNA polymerases"/>
    <property type="match status" value="1"/>
</dbReference>
<dbReference type="InterPro" id="IPR012337">
    <property type="entry name" value="RNaseH-like_sf"/>
</dbReference>
<dbReference type="InterPro" id="IPR043128">
    <property type="entry name" value="Rev_trsase/Diguanyl_cyclase"/>
</dbReference>
<dbReference type="Pfam" id="PF17919">
    <property type="entry name" value="RT_RNaseH_2"/>
    <property type="match status" value="1"/>
</dbReference>
<dbReference type="InterPro" id="IPR043502">
    <property type="entry name" value="DNA/RNA_pol_sf"/>
</dbReference>
<feature type="compositionally biased region" description="Basic residues" evidence="5">
    <location>
        <begin position="526"/>
        <end position="543"/>
    </location>
</feature>
<feature type="compositionally biased region" description="Low complexity" evidence="5">
    <location>
        <begin position="214"/>
        <end position="229"/>
    </location>
</feature>
<dbReference type="Pfam" id="PF00078">
    <property type="entry name" value="RVT_1"/>
    <property type="match status" value="1"/>
</dbReference>
<dbReference type="Pfam" id="PF00665">
    <property type="entry name" value="rve"/>
    <property type="match status" value="1"/>
</dbReference>
<protein>
    <recommendedName>
        <fullName evidence="4">Flavin-containing monooxygenase</fullName>
        <ecNumber evidence="4">1.-.-.-</ecNumber>
    </recommendedName>
</protein>
<dbReference type="Gene3D" id="3.30.70.270">
    <property type="match status" value="2"/>
</dbReference>
<feature type="compositionally biased region" description="Basic and acidic residues" evidence="5">
    <location>
        <begin position="1796"/>
        <end position="1806"/>
    </location>
</feature>
<feature type="domain" description="Integrase catalytic" evidence="7">
    <location>
        <begin position="1511"/>
        <end position="1675"/>
    </location>
</feature>
<dbReference type="PANTHER" id="PTHR37984">
    <property type="entry name" value="PROTEIN CBG26694"/>
    <property type="match status" value="1"/>
</dbReference>
<dbReference type="SUPFAM" id="SSF53098">
    <property type="entry name" value="Ribonuclease H-like"/>
    <property type="match status" value="1"/>
</dbReference>
<dbReference type="PROSITE" id="PS50878">
    <property type="entry name" value="RT_POL"/>
    <property type="match status" value="1"/>
</dbReference>
<feature type="compositionally biased region" description="Polar residues" evidence="5">
    <location>
        <begin position="1779"/>
        <end position="1795"/>
    </location>
</feature>
<evidence type="ECO:0000256" key="5">
    <source>
        <dbReference type="SAM" id="MobiDB-lite"/>
    </source>
</evidence>
<dbReference type="EMBL" id="CP092869">
    <property type="protein sequence ID" value="UYV69919.1"/>
    <property type="molecule type" value="Genomic_DNA"/>
</dbReference>
<dbReference type="InterPro" id="IPR036397">
    <property type="entry name" value="RNaseH_sf"/>
</dbReference>
<dbReference type="PANTHER" id="PTHR37984:SF7">
    <property type="entry name" value="INTEGRASE CATALYTIC DOMAIN-CONTAINING PROTEIN"/>
    <property type="match status" value="1"/>
</dbReference>
<dbReference type="Gene3D" id="3.10.10.10">
    <property type="entry name" value="HIV Type 1 Reverse Transcriptase, subunit A, domain 1"/>
    <property type="match status" value="1"/>
</dbReference>
<proteinExistence type="inferred from homology"/>
<reference evidence="8 9" key="1">
    <citation type="submission" date="2022-01" db="EMBL/GenBank/DDBJ databases">
        <title>A chromosomal length assembly of Cordylochernes scorpioides.</title>
        <authorList>
            <person name="Zeh D."/>
            <person name="Zeh J."/>
        </authorList>
    </citation>
    <scope>NUCLEOTIDE SEQUENCE [LARGE SCALE GENOMIC DNA]</scope>
    <source>
        <strain evidence="8">IN4F17</strain>
        <tissue evidence="8">Whole Body</tissue>
    </source>
</reference>
<feature type="compositionally biased region" description="Basic and acidic residues" evidence="5">
    <location>
        <begin position="238"/>
        <end position="271"/>
    </location>
</feature>
<comment type="cofactor">
    <cofactor evidence="4">
        <name>FAD</name>
        <dbReference type="ChEBI" id="CHEBI:57692"/>
    </cofactor>
</comment>
<feature type="region of interest" description="Disordered" evidence="5">
    <location>
        <begin position="1680"/>
        <end position="1700"/>
    </location>
</feature>
<keyword evidence="9" id="KW-1185">Reference proteome</keyword>
<organism evidence="8 9">
    <name type="scientific">Cordylochernes scorpioides</name>
    <dbReference type="NCBI Taxonomy" id="51811"/>
    <lineage>
        <taxon>Eukaryota</taxon>
        <taxon>Metazoa</taxon>
        <taxon>Ecdysozoa</taxon>
        <taxon>Arthropoda</taxon>
        <taxon>Chelicerata</taxon>
        <taxon>Arachnida</taxon>
        <taxon>Pseudoscorpiones</taxon>
        <taxon>Cheliferoidea</taxon>
        <taxon>Chernetidae</taxon>
        <taxon>Cordylochernes</taxon>
    </lineage>
</organism>
<dbReference type="PRINTS" id="PR00370">
    <property type="entry name" value="FMOXYGENASE"/>
</dbReference>
<evidence type="ECO:0000259" key="6">
    <source>
        <dbReference type="PROSITE" id="PS50878"/>
    </source>
</evidence>
<keyword evidence="3 4" id="KW-0560">Oxidoreductase</keyword>
<dbReference type="Gene3D" id="3.50.50.60">
    <property type="entry name" value="FAD/NAD(P)-binding domain"/>
    <property type="match status" value="1"/>
</dbReference>
<keyword evidence="2 4" id="KW-0274">FAD</keyword>
<feature type="region of interest" description="Disordered" evidence="5">
    <location>
        <begin position="1731"/>
        <end position="1825"/>
    </location>
</feature>
<dbReference type="InterPro" id="IPR000960">
    <property type="entry name" value="Flavin_mOase"/>
</dbReference>
<dbReference type="InterPro" id="IPR001584">
    <property type="entry name" value="Integrase_cat-core"/>
</dbReference>
<evidence type="ECO:0000313" key="8">
    <source>
        <dbReference type="EMBL" id="UYV69919.1"/>
    </source>
</evidence>
<dbReference type="InterPro" id="IPR050951">
    <property type="entry name" value="Retrovirus_Pol_polyprotein"/>
</dbReference>
<evidence type="ECO:0000313" key="9">
    <source>
        <dbReference type="Proteomes" id="UP001235939"/>
    </source>
</evidence>
<feature type="compositionally biased region" description="Basic residues" evidence="5">
    <location>
        <begin position="465"/>
        <end position="486"/>
    </location>
</feature>
<dbReference type="PROSITE" id="PS50994">
    <property type="entry name" value="INTEGRASE"/>
    <property type="match status" value="1"/>
</dbReference>